<reference evidence="2" key="2">
    <citation type="submission" date="2022-06" db="UniProtKB">
        <authorList>
            <consortium name="EnsemblMetazoa"/>
        </authorList>
    </citation>
    <scope>IDENTIFICATION</scope>
</reference>
<reference evidence="3" key="1">
    <citation type="submission" date="2013-10" db="EMBL/GenBank/DDBJ databases">
        <title>Genome sequencing of Onchocerca volvulus.</title>
        <authorList>
            <person name="Cotton J."/>
            <person name="Tsai J."/>
            <person name="Stanley E."/>
            <person name="Tracey A."/>
            <person name="Holroyd N."/>
            <person name="Lustigman S."/>
            <person name="Berriman M."/>
        </authorList>
    </citation>
    <scope>NUCLEOTIDE SEQUENCE</scope>
</reference>
<keyword evidence="3" id="KW-1185">Reference proteome</keyword>
<dbReference type="EMBL" id="CMVM020000040">
    <property type="status" value="NOT_ANNOTATED_CDS"/>
    <property type="molecule type" value="Genomic_DNA"/>
</dbReference>
<evidence type="ECO:0000313" key="2">
    <source>
        <dbReference type="EnsemblMetazoa" id="OVOC1408.1"/>
    </source>
</evidence>
<feature type="compositionally biased region" description="Basic residues" evidence="1">
    <location>
        <begin position="29"/>
        <end position="47"/>
    </location>
</feature>
<name>A0A8R1TN69_ONCVO</name>
<proteinExistence type="predicted"/>
<evidence type="ECO:0000313" key="3">
    <source>
        <dbReference type="Proteomes" id="UP000024404"/>
    </source>
</evidence>
<protein>
    <submittedName>
        <fullName evidence="2">Uncharacterized protein</fullName>
    </submittedName>
</protein>
<dbReference type="EnsemblMetazoa" id="OVOC1408.1">
    <property type="protein sequence ID" value="OVOC1408.1"/>
    <property type="gene ID" value="WBGene00238217"/>
</dbReference>
<organism evidence="2 3">
    <name type="scientific">Onchocerca volvulus</name>
    <dbReference type="NCBI Taxonomy" id="6282"/>
    <lineage>
        <taxon>Eukaryota</taxon>
        <taxon>Metazoa</taxon>
        <taxon>Ecdysozoa</taxon>
        <taxon>Nematoda</taxon>
        <taxon>Chromadorea</taxon>
        <taxon>Rhabditida</taxon>
        <taxon>Spirurina</taxon>
        <taxon>Spiruromorpha</taxon>
        <taxon>Filarioidea</taxon>
        <taxon>Onchocercidae</taxon>
        <taxon>Onchocerca</taxon>
    </lineage>
</organism>
<sequence length="62" mass="7514">MRVFSRLDNSHVQTHLQFLEDGEGERKKIPAQKKKKKEKRKKRNGRVRRSEEEVVENKAMMY</sequence>
<dbReference type="Proteomes" id="UP000024404">
    <property type="component" value="Unassembled WGS sequence"/>
</dbReference>
<evidence type="ECO:0000256" key="1">
    <source>
        <dbReference type="SAM" id="MobiDB-lite"/>
    </source>
</evidence>
<dbReference type="AlphaFoldDB" id="A0A8R1TN69"/>
<feature type="region of interest" description="Disordered" evidence="1">
    <location>
        <begin position="18"/>
        <end position="62"/>
    </location>
</feature>
<accession>A0A8R1TN69</accession>